<dbReference type="InterPro" id="IPR009486">
    <property type="entry name" value="Pur_nuclsid_perm"/>
</dbReference>
<dbReference type="Pfam" id="PF06516">
    <property type="entry name" value="NUP"/>
    <property type="match status" value="1"/>
</dbReference>
<dbReference type="PANTHER" id="PTHR38643:SF1">
    <property type="entry name" value="PURINE NUCLEOSIDE PERMEASE C285.05-RELATED"/>
    <property type="match status" value="1"/>
</dbReference>
<evidence type="ECO:0000313" key="1">
    <source>
        <dbReference type="EMBL" id="TBU22675.1"/>
    </source>
</evidence>
<gene>
    <name evidence="1" type="ORF">BD311DRAFT_769958</name>
</gene>
<name>A0A4Q9M6T8_9APHY</name>
<organism evidence="1">
    <name type="scientific">Dichomitus squalens</name>
    <dbReference type="NCBI Taxonomy" id="114155"/>
    <lineage>
        <taxon>Eukaryota</taxon>
        <taxon>Fungi</taxon>
        <taxon>Dikarya</taxon>
        <taxon>Basidiomycota</taxon>
        <taxon>Agaricomycotina</taxon>
        <taxon>Agaricomycetes</taxon>
        <taxon>Polyporales</taxon>
        <taxon>Polyporaceae</taxon>
        <taxon>Dichomitus</taxon>
    </lineage>
</organism>
<protein>
    <submittedName>
        <fullName evidence="1">Purine nucleoside permease</fullName>
    </submittedName>
</protein>
<dbReference type="AlphaFoldDB" id="A0A4Q9M6T8"/>
<dbReference type="OrthoDB" id="2331083at2759"/>
<dbReference type="GO" id="GO:0055085">
    <property type="term" value="P:transmembrane transport"/>
    <property type="evidence" value="ECO:0007669"/>
    <property type="project" value="InterPro"/>
</dbReference>
<proteinExistence type="predicted"/>
<dbReference type="EMBL" id="ML143531">
    <property type="protein sequence ID" value="TBU22675.1"/>
    <property type="molecule type" value="Genomic_DNA"/>
</dbReference>
<dbReference type="GO" id="GO:0005783">
    <property type="term" value="C:endoplasmic reticulum"/>
    <property type="evidence" value="ECO:0007669"/>
    <property type="project" value="TreeGrafter"/>
</dbReference>
<dbReference type="Proteomes" id="UP000292957">
    <property type="component" value="Unassembled WGS sequence"/>
</dbReference>
<sequence length="96" mass="10492">MASSQNRAYSASLRSHSVQVALQYDIDGRELPDGIPTGYVPQGTTAPALWPLNIYRTETFELNVALCPRAVAFACRAKPDDAAIVQQDKHLYAGEL</sequence>
<dbReference type="PANTHER" id="PTHR38643">
    <property type="entry name" value="PURINE NUCLEOSIDE PERMEASE C285.05-RELATED"/>
    <property type="match status" value="1"/>
</dbReference>
<accession>A0A4Q9M6T8</accession>
<reference evidence="1" key="1">
    <citation type="submission" date="2019-01" db="EMBL/GenBank/DDBJ databases">
        <title>Draft genome sequences of three monokaryotic isolates of the white-rot basidiomycete fungus Dichomitus squalens.</title>
        <authorList>
            <consortium name="DOE Joint Genome Institute"/>
            <person name="Lopez S.C."/>
            <person name="Andreopoulos B."/>
            <person name="Pangilinan J."/>
            <person name="Lipzen A."/>
            <person name="Riley R."/>
            <person name="Ahrendt S."/>
            <person name="Ng V."/>
            <person name="Barry K."/>
            <person name="Daum C."/>
            <person name="Grigoriev I.V."/>
            <person name="Hilden K.S."/>
            <person name="Makela M.R."/>
            <person name="de Vries R.P."/>
        </authorList>
    </citation>
    <scope>NUCLEOTIDE SEQUENCE [LARGE SCALE GENOMIC DNA]</scope>
    <source>
        <strain evidence="1">OM18370.1</strain>
    </source>
</reference>